<evidence type="ECO:0000259" key="1">
    <source>
        <dbReference type="PROSITE" id="PS50172"/>
    </source>
</evidence>
<sequence>TTPVLLKTPNVSASTISPKTQTNSPIFHDKMFILTTATTDNPVMKMNEIKKLIRERGGVVIEDINQVPLDVDAYLIADGHYRTH</sequence>
<evidence type="ECO:0000313" key="3">
    <source>
        <dbReference type="Proteomes" id="UP001328107"/>
    </source>
</evidence>
<gene>
    <name evidence="2" type="ORF">PMAYCL1PPCAC_25012</name>
</gene>
<accession>A0AAN5D318</accession>
<keyword evidence="3" id="KW-1185">Reference proteome</keyword>
<dbReference type="EMBL" id="BTRK01000005">
    <property type="protein sequence ID" value="GMR54817.1"/>
    <property type="molecule type" value="Genomic_DNA"/>
</dbReference>
<name>A0AAN5D318_9BILA</name>
<reference evidence="3" key="1">
    <citation type="submission" date="2022-10" db="EMBL/GenBank/DDBJ databases">
        <title>Genome assembly of Pristionchus species.</title>
        <authorList>
            <person name="Yoshida K."/>
            <person name="Sommer R.J."/>
        </authorList>
    </citation>
    <scope>NUCLEOTIDE SEQUENCE [LARGE SCALE GENOMIC DNA]</scope>
    <source>
        <strain evidence="3">RS5460</strain>
    </source>
</reference>
<proteinExistence type="predicted"/>
<dbReference type="PROSITE" id="PS50172">
    <property type="entry name" value="BRCT"/>
    <property type="match status" value="1"/>
</dbReference>
<dbReference type="InterPro" id="IPR001357">
    <property type="entry name" value="BRCT_dom"/>
</dbReference>
<feature type="non-terminal residue" evidence="2">
    <location>
        <position position="84"/>
    </location>
</feature>
<dbReference type="Proteomes" id="UP001328107">
    <property type="component" value="Unassembled WGS sequence"/>
</dbReference>
<dbReference type="AlphaFoldDB" id="A0AAN5D318"/>
<evidence type="ECO:0000313" key="2">
    <source>
        <dbReference type="EMBL" id="GMR54817.1"/>
    </source>
</evidence>
<feature type="domain" description="BRCT" evidence="1">
    <location>
        <begin position="22"/>
        <end position="84"/>
    </location>
</feature>
<comment type="caution">
    <text evidence="2">The sequence shown here is derived from an EMBL/GenBank/DDBJ whole genome shotgun (WGS) entry which is preliminary data.</text>
</comment>
<protein>
    <recommendedName>
        <fullName evidence="1">BRCT domain-containing protein</fullName>
    </recommendedName>
</protein>
<feature type="non-terminal residue" evidence="2">
    <location>
        <position position="1"/>
    </location>
</feature>
<organism evidence="2 3">
    <name type="scientific">Pristionchus mayeri</name>
    <dbReference type="NCBI Taxonomy" id="1317129"/>
    <lineage>
        <taxon>Eukaryota</taxon>
        <taxon>Metazoa</taxon>
        <taxon>Ecdysozoa</taxon>
        <taxon>Nematoda</taxon>
        <taxon>Chromadorea</taxon>
        <taxon>Rhabditida</taxon>
        <taxon>Rhabditina</taxon>
        <taxon>Diplogasteromorpha</taxon>
        <taxon>Diplogasteroidea</taxon>
        <taxon>Neodiplogasteridae</taxon>
        <taxon>Pristionchus</taxon>
    </lineage>
</organism>